<accession>A0A811SBK3</accession>
<feature type="compositionally biased region" description="Acidic residues" evidence="1">
    <location>
        <begin position="129"/>
        <end position="138"/>
    </location>
</feature>
<dbReference type="InterPro" id="IPR053253">
    <property type="entry name" value="Sex_diff_modulator"/>
</dbReference>
<protein>
    <submittedName>
        <fullName evidence="2">Uncharacterized protein</fullName>
    </submittedName>
</protein>
<dbReference type="EMBL" id="CAJGYO010000019">
    <property type="protein sequence ID" value="CAD6338683.1"/>
    <property type="molecule type" value="Genomic_DNA"/>
</dbReference>
<gene>
    <name evidence="2" type="ORF">NCGR_LOCUS62781</name>
</gene>
<proteinExistence type="predicted"/>
<evidence type="ECO:0000313" key="3">
    <source>
        <dbReference type="Proteomes" id="UP000604825"/>
    </source>
</evidence>
<reference evidence="2" key="1">
    <citation type="submission" date="2020-10" db="EMBL/GenBank/DDBJ databases">
        <authorList>
            <person name="Han B."/>
            <person name="Lu T."/>
            <person name="Zhao Q."/>
            <person name="Huang X."/>
            <person name="Zhao Y."/>
        </authorList>
    </citation>
    <scope>NUCLEOTIDE SEQUENCE</scope>
</reference>
<name>A0A811SBK3_9POAL</name>
<comment type="caution">
    <text evidence="2">The sequence shown here is derived from an EMBL/GenBank/DDBJ whole genome shotgun (WGS) entry which is preliminary data.</text>
</comment>
<evidence type="ECO:0000256" key="1">
    <source>
        <dbReference type="SAM" id="MobiDB-lite"/>
    </source>
</evidence>
<dbReference type="PANTHER" id="PTHR33087:SF38">
    <property type="entry name" value="OS10G0201600 PROTEIN"/>
    <property type="match status" value="1"/>
</dbReference>
<dbReference type="OrthoDB" id="696508at2759"/>
<evidence type="ECO:0000313" key="2">
    <source>
        <dbReference type="EMBL" id="CAD6338683.1"/>
    </source>
</evidence>
<dbReference type="PANTHER" id="PTHR33087">
    <property type="entry name" value="OS07G0539200 PROTEIN"/>
    <property type="match status" value="1"/>
</dbReference>
<organism evidence="2 3">
    <name type="scientific">Miscanthus lutarioriparius</name>
    <dbReference type="NCBI Taxonomy" id="422564"/>
    <lineage>
        <taxon>Eukaryota</taxon>
        <taxon>Viridiplantae</taxon>
        <taxon>Streptophyta</taxon>
        <taxon>Embryophyta</taxon>
        <taxon>Tracheophyta</taxon>
        <taxon>Spermatophyta</taxon>
        <taxon>Magnoliopsida</taxon>
        <taxon>Liliopsida</taxon>
        <taxon>Poales</taxon>
        <taxon>Poaceae</taxon>
        <taxon>PACMAD clade</taxon>
        <taxon>Panicoideae</taxon>
        <taxon>Andropogonodae</taxon>
        <taxon>Andropogoneae</taxon>
        <taxon>Saccharinae</taxon>
        <taxon>Miscanthus</taxon>
    </lineage>
</organism>
<dbReference type="AlphaFoldDB" id="A0A811SBK3"/>
<feature type="region of interest" description="Disordered" evidence="1">
    <location>
        <begin position="122"/>
        <end position="177"/>
    </location>
</feature>
<keyword evidence="3" id="KW-1185">Reference proteome</keyword>
<dbReference type="Proteomes" id="UP000604825">
    <property type="component" value="Unassembled WGS sequence"/>
</dbReference>
<sequence length="189" mass="20520">MGFAGAFRYRVLVGMKGIPSHARSAATAHAILGSASAKMDIANPDALVDPDDERELFVAAWCAHHDLVLDEMIMAVPEPEEEHDGSSPLYLRPHEIIHDKVPALRYLVRLRIIEFQDWHTPPTSSDEWMGADDSDDSGDSNFNGYHPGAAATQGRGQPGSATPLSRGLGLGRGRPFGRVSRGRQLSLVI</sequence>